<dbReference type="PANTHER" id="PTHR38602:SF1">
    <property type="entry name" value="INNER MEMBRANE PROTEIN"/>
    <property type="match status" value="1"/>
</dbReference>
<name>A0ABY5X7B5_ERWPY</name>
<feature type="transmembrane region" description="Helical" evidence="1">
    <location>
        <begin position="30"/>
        <end position="49"/>
    </location>
</feature>
<dbReference type="Pfam" id="PF09838">
    <property type="entry name" value="DUF2065"/>
    <property type="match status" value="1"/>
</dbReference>
<organism evidence="2 3">
    <name type="scientific">Erwinia pyrifoliae</name>
    <dbReference type="NCBI Taxonomy" id="79967"/>
    <lineage>
        <taxon>Bacteria</taxon>
        <taxon>Pseudomonadati</taxon>
        <taxon>Pseudomonadota</taxon>
        <taxon>Gammaproteobacteria</taxon>
        <taxon>Enterobacterales</taxon>
        <taxon>Erwiniaceae</taxon>
        <taxon>Erwinia</taxon>
    </lineage>
</organism>
<sequence length="55" mass="6139">MLIFEGIGLMLWPRLWRRMIIAMAQMPDSLLHRVGGGLVVAGIVVCYMLSRTHAG</sequence>
<gene>
    <name evidence="2" type="ORF">NYP84_15630</name>
</gene>
<dbReference type="RefSeq" id="WP_226060698.1">
    <property type="nucleotide sequence ID" value="NZ_CP023567.1"/>
</dbReference>
<proteinExistence type="predicted"/>
<dbReference type="EMBL" id="CP103445">
    <property type="protein sequence ID" value="UWS33020.1"/>
    <property type="molecule type" value="Genomic_DNA"/>
</dbReference>
<dbReference type="GeneID" id="92238309"/>
<keyword evidence="1" id="KW-0472">Membrane</keyword>
<keyword evidence="1" id="KW-0812">Transmembrane</keyword>
<evidence type="ECO:0000313" key="3">
    <source>
        <dbReference type="Proteomes" id="UP001058553"/>
    </source>
</evidence>
<protein>
    <submittedName>
        <fullName evidence="2">DUF2065 family protein</fullName>
    </submittedName>
</protein>
<keyword evidence="1" id="KW-1133">Transmembrane helix</keyword>
<keyword evidence="3" id="KW-1185">Reference proteome</keyword>
<dbReference type="PANTHER" id="PTHR38602">
    <property type="entry name" value="INNER MEMBRANE PROTEIN-RELATED"/>
    <property type="match status" value="1"/>
</dbReference>
<dbReference type="InterPro" id="IPR019201">
    <property type="entry name" value="DUF2065"/>
</dbReference>
<reference evidence="2" key="1">
    <citation type="submission" date="2022-07" db="EMBL/GenBank/DDBJ databases">
        <title>Genetic diversity of Erwinia pyrifoliae.</title>
        <authorList>
            <person name="Park D.S."/>
            <person name="Ham H."/>
        </authorList>
    </citation>
    <scope>NUCLEOTIDE SEQUENCE</scope>
    <source>
        <strain evidence="2">CP201486</strain>
    </source>
</reference>
<accession>A0ABY5X7B5</accession>
<evidence type="ECO:0000313" key="2">
    <source>
        <dbReference type="EMBL" id="UWS33020.1"/>
    </source>
</evidence>
<dbReference type="Proteomes" id="UP001058553">
    <property type="component" value="Chromosome"/>
</dbReference>
<evidence type="ECO:0000256" key="1">
    <source>
        <dbReference type="SAM" id="Phobius"/>
    </source>
</evidence>